<keyword evidence="4 7" id="KW-0812">Transmembrane</keyword>
<dbReference type="GO" id="GO:0055085">
    <property type="term" value="P:transmembrane transport"/>
    <property type="evidence" value="ECO:0007669"/>
    <property type="project" value="InterPro"/>
</dbReference>
<evidence type="ECO:0000313" key="9">
    <source>
        <dbReference type="EMBL" id="ADG82095.1"/>
    </source>
</evidence>
<comment type="subcellular location">
    <subcellularLocation>
        <location evidence="1 7">Cell membrane</location>
        <topology evidence="1 7">Multi-pass membrane protein</topology>
    </subcellularLocation>
</comment>
<keyword evidence="5 7" id="KW-1133">Transmembrane helix</keyword>
<feature type="domain" description="ABC transmembrane type-1" evidence="8">
    <location>
        <begin position="98"/>
        <end position="309"/>
    </location>
</feature>
<keyword evidence="6 7" id="KW-0472">Membrane</keyword>
<dbReference type="eggNOG" id="COG0601">
    <property type="taxonomic scope" value="Bacteria"/>
</dbReference>
<evidence type="ECO:0000259" key="8">
    <source>
        <dbReference type="PROSITE" id="PS50928"/>
    </source>
</evidence>
<dbReference type="Gene3D" id="1.10.3720.10">
    <property type="entry name" value="MetI-like"/>
    <property type="match status" value="1"/>
</dbReference>
<evidence type="ECO:0000256" key="1">
    <source>
        <dbReference type="ARBA" id="ARBA00004651"/>
    </source>
</evidence>
<dbReference type="SUPFAM" id="SSF161098">
    <property type="entry name" value="MetI-like"/>
    <property type="match status" value="1"/>
</dbReference>
<keyword evidence="2 7" id="KW-0813">Transport</keyword>
<dbReference type="HOGENOM" id="CLU_036879_1_2_9"/>
<evidence type="ECO:0000256" key="6">
    <source>
        <dbReference type="ARBA" id="ARBA00023136"/>
    </source>
</evidence>
<feature type="transmembrane region" description="Helical" evidence="7">
    <location>
        <begin position="244"/>
        <end position="266"/>
    </location>
</feature>
<dbReference type="InterPro" id="IPR035906">
    <property type="entry name" value="MetI-like_sf"/>
</dbReference>
<dbReference type="PANTHER" id="PTHR43163:SF6">
    <property type="entry name" value="DIPEPTIDE TRANSPORT SYSTEM PERMEASE PROTEIN DPPB-RELATED"/>
    <property type="match status" value="1"/>
</dbReference>
<dbReference type="InterPro" id="IPR045621">
    <property type="entry name" value="BPD_transp_1_N"/>
</dbReference>
<feature type="transmembrane region" description="Helical" evidence="7">
    <location>
        <begin position="137"/>
        <end position="162"/>
    </location>
</feature>
<dbReference type="Pfam" id="PF19300">
    <property type="entry name" value="BPD_transp_1_N"/>
    <property type="match status" value="1"/>
</dbReference>
<evidence type="ECO:0000256" key="5">
    <source>
        <dbReference type="ARBA" id="ARBA00022989"/>
    </source>
</evidence>
<gene>
    <name evidence="9" type="ordered locus">TherJR_1231</name>
</gene>
<keyword evidence="3" id="KW-1003">Cell membrane</keyword>
<evidence type="ECO:0000313" key="10">
    <source>
        <dbReference type="Proteomes" id="UP000002377"/>
    </source>
</evidence>
<dbReference type="Pfam" id="PF00528">
    <property type="entry name" value="BPD_transp_1"/>
    <property type="match status" value="1"/>
</dbReference>
<dbReference type="GO" id="GO:0005886">
    <property type="term" value="C:plasma membrane"/>
    <property type="evidence" value="ECO:0007669"/>
    <property type="project" value="UniProtKB-SubCell"/>
</dbReference>
<dbReference type="EMBL" id="CP002028">
    <property type="protein sequence ID" value="ADG82095.1"/>
    <property type="molecule type" value="Genomic_DNA"/>
</dbReference>
<dbReference type="STRING" id="635013.TherJR_1231"/>
<evidence type="ECO:0000256" key="2">
    <source>
        <dbReference type="ARBA" id="ARBA00022448"/>
    </source>
</evidence>
<sequence>MGRYIVSRLTESIIVLFIISIVAFGLVHLAPGDPAMALYGDQVQKMRPADRERIRENLGLNRPLPVQYYKWISNVLKGDMGRSFMTGRDVKTMLLERFPGTLLLSATATVIIIGLTLVVGIYAGMRQYSFFDYASTTVSFILMSVPGFWFAMMLILVFSVGLKWLPSSGMTSIGTKFSIPDVLKHLILPAVVLSFTHLGYYIRLLRGSVAVAKEQDFVTVLKARGIKNSVIVARHILRNAMIPFVTYLGVSISIMLAGSVVTEAIFAWPGLGMLSVEAANNRDYPVLMGTILFSGALVVGGSLVADLFCAWLDPRIALKTRPESR</sequence>
<dbReference type="AlphaFoldDB" id="D5XEM4"/>
<organism evidence="9 10">
    <name type="scientific">Thermincola potens (strain JR)</name>
    <dbReference type="NCBI Taxonomy" id="635013"/>
    <lineage>
        <taxon>Bacteria</taxon>
        <taxon>Bacillati</taxon>
        <taxon>Bacillota</taxon>
        <taxon>Clostridia</taxon>
        <taxon>Eubacteriales</taxon>
        <taxon>Thermincolaceae</taxon>
        <taxon>Thermincola</taxon>
    </lineage>
</organism>
<dbReference type="PANTHER" id="PTHR43163">
    <property type="entry name" value="DIPEPTIDE TRANSPORT SYSTEM PERMEASE PROTEIN DPPB-RELATED"/>
    <property type="match status" value="1"/>
</dbReference>
<dbReference type="Proteomes" id="UP000002377">
    <property type="component" value="Chromosome"/>
</dbReference>
<dbReference type="RefSeq" id="WP_013120114.1">
    <property type="nucleotide sequence ID" value="NC_014152.1"/>
</dbReference>
<feature type="transmembrane region" description="Helical" evidence="7">
    <location>
        <begin position="286"/>
        <end position="312"/>
    </location>
</feature>
<feature type="transmembrane region" description="Helical" evidence="7">
    <location>
        <begin position="182"/>
        <end position="202"/>
    </location>
</feature>
<accession>D5XEM4</accession>
<name>D5XEM4_THEPJ</name>
<comment type="similarity">
    <text evidence="7">Belongs to the binding-protein-dependent transport system permease family.</text>
</comment>
<feature type="transmembrane region" description="Helical" evidence="7">
    <location>
        <begin position="102"/>
        <end position="125"/>
    </location>
</feature>
<dbReference type="OrthoDB" id="9773221at2"/>
<dbReference type="InterPro" id="IPR000515">
    <property type="entry name" value="MetI-like"/>
</dbReference>
<dbReference type="PROSITE" id="PS50928">
    <property type="entry name" value="ABC_TM1"/>
    <property type="match status" value="1"/>
</dbReference>
<feature type="transmembrane region" description="Helical" evidence="7">
    <location>
        <begin position="12"/>
        <end position="30"/>
    </location>
</feature>
<evidence type="ECO:0000256" key="4">
    <source>
        <dbReference type="ARBA" id="ARBA00022692"/>
    </source>
</evidence>
<protein>
    <submittedName>
        <fullName evidence="9">Binding-protein-dependent transport systems inner membrane component</fullName>
    </submittedName>
</protein>
<dbReference type="KEGG" id="tjr:TherJR_1231"/>
<proteinExistence type="inferred from homology"/>
<reference evidence="9 10" key="1">
    <citation type="submission" date="2010-05" db="EMBL/GenBank/DDBJ databases">
        <title>Complete sequence of Thermincola sp. JR.</title>
        <authorList>
            <consortium name="US DOE Joint Genome Institute"/>
            <person name="Lucas S."/>
            <person name="Copeland A."/>
            <person name="Lapidus A."/>
            <person name="Cheng J.-F."/>
            <person name="Bruce D."/>
            <person name="Goodwin L."/>
            <person name="Pitluck S."/>
            <person name="Chertkov O."/>
            <person name="Detter J.C."/>
            <person name="Han C."/>
            <person name="Tapia R."/>
            <person name="Land M."/>
            <person name="Hauser L."/>
            <person name="Kyrpides N."/>
            <person name="Mikhailova N."/>
            <person name="Hazen T.C."/>
            <person name="Woyke T."/>
        </authorList>
    </citation>
    <scope>NUCLEOTIDE SEQUENCE [LARGE SCALE GENOMIC DNA]</scope>
    <source>
        <strain evidence="9 10">JR</strain>
    </source>
</reference>
<evidence type="ECO:0000256" key="7">
    <source>
        <dbReference type="RuleBase" id="RU363032"/>
    </source>
</evidence>
<dbReference type="CDD" id="cd06261">
    <property type="entry name" value="TM_PBP2"/>
    <property type="match status" value="1"/>
</dbReference>
<keyword evidence="10" id="KW-1185">Reference proteome</keyword>
<evidence type="ECO:0000256" key="3">
    <source>
        <dbReference type="ARBA" id="ARBA00022475"/>
    </source>
</evidence>